<evidence type="ECO:0000259" key="14">
    <source>
        <dbReference type="PROSITE" id="PS52015"/>
    </source>
</evidence>
<dbReference type="GO" id="GO:0031992">
    <property type="term" value="F:energy transducer activity"/>
    <property type="evidence" value="ECO:0007669"/>
    <property type="project" value="TreeGrafter"/>
</dbReference>
<sequence length="517" mass="59243">MELLIYIGKVSLYWTLFYTCYRLFLRQHTFFTWSRFYLLGSLIVSLILPFLIYPEAAPKISVLYEVNATSFTISENREEPPGLFKWKNILGLLYLAGASFMIFKLHQNIRQLSGFLKQGEKIELDDCTVVLINSNHIGSFSFLKWIVVNRNDYENHFDAILRHEMVHMQQRHSLDILLVEFMKIVFWFNPILIIYKKSLQEIHEFLADAEAPNRENYATFLVSYALNAPVASLTNHFFKPSQIKTRIQMIYKNRTSKWMLGSYVFAFATIGMVALFVAGCEQKENNELSETMEKLTESKKHVNLEGKKIYTVVEQQPMFPGGIEEMYKFLGQNIRYPKAAVDAGATGRVFLSFVVTETGEIGEIKVLKGIGYGCDEEAVRVLSLFPTWEPAKQDGVPVNVRYNLPINFQMEESESNENKRTSLIDKQFDNKDGSKTTLTKSGSVEQEPGKNSTEKVRITEAKVVYIVDGKIERDADILKKIDPAQIESVNILKDQKALDAYGEDGRHGVISIITKKM</sequence>
<dbReference type="OrthoDB" id="1522859at2"/>
<evidence type="ECO:0000256" key="5">
    <source>
        <dbReference type="ARBA" id="ARBA00022519"/>
    </source>
</evidence>
<keyword evidence="5" id="KW-0997">Cell inner membrane</keyword>
<keyword evidence="11" id="KW-0175">Coiled coil</keyword>
<dbReference type="PROSITE" id="PS52016">
    <property type="entry name" value="TONB_DEPENDENT_REC_3"/>
    <property type="match status" value="1"/>
</dbReference>
<keyword evidence="8 13" id="KW-1133">Transmembrane helix</keyword>
<dbReference type="InterPro" id="IPR039426">
    <property type="entry name" value="TonB-dep_rcpt-like"/>
</dbReference>
<dbReference type="PROSITE" id="PS52015">
    <property type="entry name" value="TONB_CTD"/>
    <property type="match status" value="1"/>
</dbReference>
<dbReference type="Pfam" id="PF05569">
    <property type="entry name" value="Peptidase_M56"/>
    <property type="match status" value="1"/>
</dbReference>
<dbReference type="GO" id="GO:0055085">
    <property type="term" value="P:transmembrane transport"/>
    <property type="evidence" value="ECO:0007669"/>
    <property type="project" value="InterPro"/>
</dbReference>
<protein>
    <submittedName>
        <fullName evidence="15">Outer membrane transport energization protein TonB</fullName>
    </submittedName>
</protein>
<evidence type="ECO:0000256" key="7">
    <source>
        <dbReference type="ARBA" id="ARBA00022927"/>
    </source>
</evidence>
<evidence type="ECO:0000256" key="4">
    <source>
        <dbReference type="ARBA" id="ARBA00022475"/>
    </source>
</evidence>
<comment type="subcellular location">
    <subcellularLocation>
        <location evidence="1">Cell inner membrane</location>
        <topology evidence="1">Single-pass membrane protein</topology>
        <orientation evidence="1">Periplasmic side</orientation>
    </subcellularLocation>
    <subcellularLocation>
        <location evidence="10">Cell outer membrane</location>
        <topology evidence="10">Multi-pass membrane protein</topology>
    </subcellularLocation>
</comment>
<evidence type="ECO:0000256" key="12">
    <source>
        <dbReference type="SAM" id="MobiDB-lite"/>
    </source>
</evidence>
<evidence type="ECO:0000256" key="6">
    <source>
        <dbReference type="ARBA" id="ARBA00022692"/>
    </source>
</evidence>
<dbReference type="InterPro" id="IPR008756">
    <property type="entry name" value="Peptidase_M56"/>
</dbReference>
<feature type="compositionally biased region" description="Polar residues" evidence="12">
    <location>
        <begin position="435"/>
        <end position="444"/>
    </location>
</feature>
<evidence type="ECO:0000313" key="15">
    <source>
        <dbReference type="EMBL" id="SEJ17712.1"/>
    </source>
</evidence>
<comment type="similarity">
    <text evidence="2">Belongs to the TonB family.</text>
</comment>
<organism evidence="15 16">
    <name type="scientific">Dyadobacter koreensis</name>
    <dbReference type="NCBI Taxonomy" id="408657"/>
    <lineage>
        <taxon>Bacteria</taxon>
        <taxon>Pseudomonadati</taxon>
        <taxon>Bacteroidota</taxon>
        <taxon>Cytophagia</taxon>
        <taxon>Cytophagales</taxon>
        <taxon>Spirosomataceae</taxon>
        <taxon>Dyadobacter</taxon>
    </lineage>
</organism>
<dbReference type="Proteomes" id="UP000199532">
    <property type="component" value="Unassembled WGS sequence"/>
</dbReference>
<evidence type="ECO:0000256" key="2">
    <source>
        <dbReference type="ARBA" id="ARBA00006555"/>
    </source>
</evidence>
<dbReference type="Gene3D" id="3.30.1150.10">
    <property type="match status" value="1"/>
</dbReference>
<keyword evidence="10" id="KW-1134">Transmembrane beta strand</keyword>
<keyword evidence="10" id="KW-0998">Cell outer membrane</keyword>
<dbReference type="PANTHER" id="PTHR33446">
    <property type="entry name" value="PROTEIN TONB-RELATED"/>
    <property type="match status" value="1"/>
</dbReference>
<evidence type="ECO:0000256" key="10">
    <source>
        <dbReference type="PROSITE-ProRule" id="PRU01360"/>
    </source>
</evidence>
<evidence type="ECO:0000256" key="13">
    <source>
        <dbReference type="SAM" id="Phobius"/>
    </source>
</evidence>
<keyword evidence="7" id="KW-0653">Protein transport</keyword>
<dbReference type="EMBL" id="FNXY01000005">
    <property type="protein sequence ID" value="SEJ17712.1"/>
    <property type="molecule type" value="Genomic_DNA"/>
</dbReference>
<dbReference type="AlphaFoldDB" id="A0A1H6WZ26"/>
<gene>
    <name evidence="15" type="ORF">SAMN04487995_3623</name>
</gene>
<dbReference type="RefSeq" id="WP_090337531.1">
    <property type="nucleotide sequence ID" value="NZ_FNXY01000005.1"/>
</dbReference>
<dbReference type="GO" id="GO:0009279">
    <property type="term" value="C:cell outer membrane"/>
    <property type="evidence" value="ECO:0007669"/>
    <property type="project" value="UniProtKB-SubCell"/>
</dbReference>
<comment type="similarity">
    <text evidence="10">Belongs to the TonB-dependent receptor family.</text>
</comment>
<dbReference type="InterPro" id="IPR051045">
    <property type="entry name" value="TonB-dependent_transducer"/>
</dbReference>
<feature type="transmembrane region" description="Helical" evidence="13">
    <location>
        <begin position="174"/>
        <end position="195"/>
    </location>
</feature>
<evidence type="ECO:0000256" key="8">
    <source>
        <dbReference type="ARBA" id="ARBA00022989"/>
    </source>
</evidence>
<keyword evidence="9 10" id="KW-0472">Membrane</keyword>
<keyword evidence="16" id="KW-1185">Reference proteome</keyword>
<feature type="domain" description="TonB C-terminal" evidence="14">
    <location>
        <begin position="321"/>
        <end position="417"/>
    </location>
</feature>
<dbReference type="GO" id="GO:0098797">
    <property type="term" value="C:plasma membrane protein complex"/>
    <property type="evidence" value="ECO:0007669"/>
    <property type="project" value="TreeGrafter"/>
</dbReference>
<dbReference type="STRING" id="408657.SAMN04487995_3623"/>
<feature type="coiled-coil region" evidence="11">
    <location>
        <begin position="278"/>
        <end position="305"/>
    </location>
</feature>
<dbReference type="GO" id="GO:0015031">
    <property type="term" value="P:protein transport"/>
    <property type="evidence" value="ECO:0007669"/>
    <property type="project" value="UniProtKB-KW"/>
</dbReference>
<proteinExistence type="inferred from homology"/>
<accession>A0A1H6WZ26</accession>
<evidence type="ECO:0000256" key="1">
    <source>
        <dbReference type="ARBA" id="ARBA00004383"/>
    </source>
</evidence>
<keyword evidence="3 10" id="KW-0813">Transport</keyword>
<feature type="transmembrane region" description="Helical" evidence="13">
    <location>
        <begin position="36"/>
        <end position="53"/>
    </location>
</feature>
<feature type="compositionally biased region" description="Basic and acidic residues" evidence="12">
    <location>
        <begin position="416"/>
        <end position="434"/>
    </location>
</feature>
<evidence type="ECO:0000256" key="9">
    <source>
        <dbReference type="ARBA" id="ARBA00023136"/>
    </source>
</evidence>
<feature type="transmembrane region" description="Helical" evidence="13">
    <location>
        <begin position="217"/>
        <end position="238"/>
    </location>
</feature>
<dbReference type="CDD" id="cd07341">
    <property type="entry name" value="M56_BlaR1_MecR1_like"/>
    <property type="match status" value="1"/>
</dbReference>
<feature type="transmembrane region" description="Helical" evidence="13">
    <location>
        <begin position="86"/>
        <end position="103"/>
    </location>
</feature>
<evidence type="ECO:0000256" key="11">
    <source>
        <dbReference type="SAM" id="Coils"/>
    </source>
</evidence>
<dbReference type="InterPro" id="IPR006260">
    <property type="entry name" value="TonB/TolA_C"/>
</dbReference>
<reference evidence="15 16" key="1">
    <citation type="submission" date="2016-10" db="EMBL/GenBank/DDBJ databases">
        <authorList>
            <person name="de Groot N.N."/>
        </authorList>
    </citation>
    <scope>NUCLEOTIDE SEQUENCE [LARGE SCALE GENOMIC DNA]</scope>
    <source>
        <strain evidence="15 16">DSM 19938</strain>
    </source>
</reference>
<dbReference type="NCBIfam" id="TIGR01352">
    <property type="entry name" value="tonB_Cterm"/>
    <property type="match status" value="1"/>
</dbReference>
<dbReference type="PANTHER" id="PTHR33446:SF2">
    <property type="entry name" value="PROTEIN TONB"/>
    <property type="match status" value="1"/>
</dbReference>
<keyword evidence="4" id="KW-1003">Cell membrane</keyword>
<evidence type="ECO:0000313" key="16">
    <source>
        <dbReference type="Proteomes" id="UP000199532"/>
    </source>
</evidence>
<dbReference type="SUPFAM" id="SSF74653">
    <property type="entry name" value="TolA/TonB C-terminal domain"/>
    <property type="match status" value="1"/>
</dbReference>
<dbReference type="InterPro" id="IPR037682">
    <property type="entry name" value="TonB_C"/>
</dbReference>
<name>A0A1H6WZ26_9BACT</name>
<keyword evidence="6 10" id="KW-0812">Transmembrane</keyword>
<feature type="transmembrane region" description="Helical" evidence="13">
    <location>
        <begin position="258"/>
        <end position="279"/>
    </location>
</feature>
<dbReference type="Pfam" id="PF03544">
    <property type="entry name" value="TonB_C"/>
    <property type="match status" value="1"/>
</dbReference>
<feature type="region of interest" description="Disordered" evidence="12">
    <location>
        <begin position="413"/>
        <end position="453"/>
    </location>
</feature>
<dbReference type="Gene3D" id="2.170.130.10">
    <property type="entry name" value="TonB-dependent receptor, plug domain"/>
    <property type="match status" value="1"/>
</dbReference>
<feature type="transmembrane region" description="Helical" evidence="13">
    <location>
        <begin position="6"/>
        <end position="24"/>
    </location>
</feature>
<evidence type="ECO:0000256" key="3">
    <source>
        <dbReference type="ARBA" id="ARBA00022448"/>
    </source>
</evidence>
<dbReference type="InterPro" id="IPR037066">
    <property type="entry name" value="Plug_dom_sf"/>
</dbReference>